<dbReference type="Gene3D" id="3.40.630.30">
    <property type="match status" value="1"/>
</dbReference>
<dbReference type="InterPro" id="IPR053144">
    <property type="entry name" value="Acetyltransferase_Butenolide"/>
</dbReference>
<dbReference type="EMBL" id="CP029192">
    <property type="protein sequence ID" value="QES32038.1"/>
    <property type="molecule type" value="Genomic_DNA"/>
</dbReference>
<protein>
    <submittedName>
        <fullName evidence="2">N-acetyltransferase</fullName>
    </submittedName>
</protein>
<gene>
    <name evidence="2" type="ORF">DEJ48_00150</name>
</gene>
<sequence>MSWKTERAHGADLDLDEVLAVYHASGLGERRPVQDRERMAAMVREANLVVVAREADGTLIGIARSISDFSYVTYLSDIAVIRRHQRSGVGLALMEETRRQAPDAKVVLLSAPAATGYYPRVGFTRHESAWVLNPGQPLQGPPAPKP</sequence>
<dbReference type="InterPro" id="IPR016181">
    <property type="entry name" value="Acyl_CoA_acyltransferase"/>
</dbReference>
<dbReference type="CDD" id="cd04301">
    <property type="entry name" value="NAT_SF"/>
    <property type="match status" value="1"/>
</dbReference>
<dbReference type="Pfam" id="PF13673">
    <property type="entry name" value="Acetyltransf_10"/>
    <property type="match status" value="1"/>
</dbReference>
<feature type="domain" description="N-acetyltransferase" evidence="1">
    <location>
        <begin position="1"/>
        <end position="146"/>
    </location>
</feature>
<dbReference type="PANTHER" id="PTHR43233">
    <property type="entry name" value="FAMILY N-ACETYLTRANSFERASE, PUTATIVE (AFU_ORTHOLOGUE AFUA_6G03350)-RELATED"/>
    <property type="match status" value="1"/>
</dbReference>
<proteinExistence type="predicted"/>
<dbReference type="AlphaFoldDB" id="A0A5P2BQR1"/>
<dbReference type="GO" id="GO:0016747">
    <property type="term" value="F:acyltransferase activity, transferring groups other than amino-acyl groups"/>
    <property type="evidence" value="ECO:0007669"/>
    <property type="project" value="InterPro"/>
</dbReference>
<dbReference type="PROSITE" id="PS51186">
    <property type="entry name" value="GNAT"/>
    <property type="match status" value="1"/>
</dbReference>
<organism evidence="2 3">
    <name type="scientific">Streptomyces venezuelae</name>
    <dbReference type="NCBI Taxonomy" id="54571"/>
    <lineage>
        <taxon>Bacteria</taxon>
        <taxon>Bacillati</taxon>
        <taxon>Actinomycetota</taxon>
        <taxon>Actinomycetes</taxon>
        <taxon>Kitasatosporales</taxon>
        <taxon>Streptomycetaceae</taxon>
        <taxon>Streptomyces</taxon>
    </lineage>
</organism>
<dbReference type="OrthoDB" id="4549080at2"/>
<dbReference type="SUPFAM" id="SSF55729">
    <property type="entry name" value="Acyl-CoA N-acyltransferases (Nat)"/>
    <property type="match status" value="1"/>
</dbReference>
<reference evidence="2 3" key="1">
    <citation type="submission" date="2018-05" db="EMBL/GenBank/DDBJ databases">
        <title>Streptomyces venezuelae.</title>
        <authorList>
            <person name="Kim W."/>
            <person name="Lee N."/>
            <person name="Cho B.-K."/>
        </authorList>
    </citation>
    <scope>NUCLEOTIDE SEQUENCE [LARGE SCALE GENOMIC DNA]</scope>
    <source>
        <strain evidence="2 3">ATCC 14584</strain>
    </source>
</reference>
<evidence type="ECO:0000259" key="1">
    <source>
        <dbReference type="PROSITE" id="PS51186"/>
    </source>
</evidence>
<evidence type="ECO:0000313" key="2">
    <source>
        <dbReference type="EMBL" id="QES32038.1"/>
    </source>
</evidence>
<dbReference type="InterPro" id="IPR000182">
    <property type="entry name" value="GNAT_dom"/>
</dbReference>
<dbReference type="Proteomes" id="UP000322927">
    <property type="component" value="Chromosome"/>
</dbReference>
<keyword evidence="2" id="KW-0808">Transferase</keyword>
<evidence type="ECO:0000313" key="3">
    <source>
        <dbReference type="Proteomes" id="UP000322927"/>
    </source>
</evidence>
<name>A0A5P2BQR1_STRVZ</name>
<dbReference type="PANTHER" id="PTHR43233:SF1">
    <property type="entry name" value="FAMILY N-ACETYLTRANSFERASE, PUTATIVE (AFU_ORTHOLOGUE AFUA_6G03350)-RELATED"/>
    <property type="match status" value="1"/>
</dbReference>
<accession>A0A5P2BQR1</accession>
<dbReference type="RefSeq" id="WP_150213272.1">
    <property type="nucleotide sequence ID" value="NZ_CP029192.1"/>
</dbReference>